<proteinExistence type="inferred from homology"/>
<comment type="caution">
    <text evidence="13">The sequence shown here is derived from an EMBL/GenBank/DDBJ whole genome shotgun (WGS) entry which is preliminary data.</text>
</comment>
<dbReference type="GO" id="GO:0051536">
    <property type="term" value="F:iron-sulfur cluster binding"/>
    <property type="evidence" value="ECO:0007669"/>
    <property type="project" value="UniProtKB-KW"/>
</dbReference>
<dbReference type="Pfam" id="PF02256">
    <property type="entry name" value="Fe_hyd_SSU"/>
    <property type="match status" value="1"/>
</dbReference>
<dbReference type="InterPro" id="IPR013352">
    <property type="entry name" value="Fe_hydrogenase_subset"/>
</dbReference>
<dbReference type="GeneID" id="94836294"/>
<dbReference type="InterPro" id="IPR036010">
    <property type="entry name" value="2Fe-2S_ferredoxin-like_sf"/>
</dbReference>
<dbReference type="InterPro" id="IPR017938">
    <property type="entry name" value="Riboflavin_synthase-like_b-brl"/>
</dbReference>
<evidence type="ECO:0000313" key="14">
    <source>
        <dbReference type="Proteomes" id="UP000179807"/>
    </source>
</evidence>
<dbReference type="GO" id="GO:0010181">
    <property type="term" value="F:FMN binding"/>
    <property type="evidence" value="ECO:0007669"/>
    <property type="project" value="InterPro"/>
</dbReference>
<dbReference type="PROSITE" id="PS51384">
    <property type="entry name" value="FAD_FR"/>
    <property type="match status" value="1"/>
</dbReference>
<dbReference type="Proteomes" id="UP000179807">
    <property type="component" value="Unassembled WGS sequence"/>
</dbReference>
<comment type="similarity">
    <text evidence="3">Belongs to the NARF family.</text>
</comment>
<feature type="domain" description="FAD-binding FR-type" evidence="12">
    <location>
        <begin position="723"/>
        <end position="950"/>
    </location>
</feature>
<evidence type="ECO:0000256" key="1">
    <source>
        <dbReference type="ARBA" id="ARBA00001917"/>
    </source>
</evidence>
<evidence type="ECO:0000256" key="5">
    <source>
        <dbReference type="ARBA" id="ARBA00022827"/>
    </source>
</evidence>
<dbReference type="Pfam" id="PF00258">
    <property type="entry name" value="Flavodoxin_1"/>
    <property type="match status" value="1"/>
</dbReference>
<evidence type="ECO:0000256" key="4">
    <source>
        <dbReference type="ARBA" id="ARBA00022630"/>
    </source>
</evidence>
<dbReference type="Gene3D" id="3.40.50.80">
    <property type="entry name" value="Nucleotide-binding domain of ferredoxin-NADP reductase (FNR) module"/>
    <property type="match status" value="1"/>
</dbReference>
<keyword evidence="4" id="KW-0285">Flavoprotein</keyword>
<evidence type="ECO:0000259" key="9">
    <source>
        <dbReference type="PROSITE" id="PS50902"/>
    </source>
</evidence>
<feature type="domain" description="4Fe-4S ferredoxin-type" evidence="11">
    <location>
        <begin position="155"/>
        <end position="184"/>
    </location>
</feature>
<comment type="cofactor">
    <cofactor evidence="2">
        <name>FAD</name>
        <dbReference type="ChEBI" id="CHEBI:57692"/>
    </cofactor>
</comment>
<dbReference type="InterPro" id="IPR017896">
    <property type="entry name" value="4Fe4S_Fe-S-bd"/>
</dbReference>
<keyword evidence="7" id="KW-0560">Oxidoreductase</keyword>
<reference evidence="13" key="1">
    <citation type="submission" date="2016-10" db="EMBL/GenBank/DDBJ databases">
        <authorList>
            <person name="Benchimol M."/>
            <person name="Almeida L.G."/>
            <person name="Vasconcelos A.T."/>
            <person name="Perreira-Neves A."/>
            <person name="Rosa I.A."/>
            <person name="Tasca T."/>
            <person name="Bogo M.R."/>
            <person name="de Souza W."/>
        </authorList>
    </citation>
    <scope>NUCLEOTIDE SEQUENCE [LARGE SCALE GENOMIC DNA]</scope>
    <source>
        <strain evidence="13">K</strain>
    </source>
</reference>
<evidence type="ECO:0000256" key="8">
    <source>
        <dbReference type="ARBA" id="ARBA00023014"/>
    </source>
</evidence>
<dbReference type="Pfam" id="PF13510">
    <property type="entry name" value="Fer2_4"/>
    <property type="match status" value="1"/>
</dbReference>
<dbReference type="InterPro" id="IPR050340">
    <property type="entry name" value="Cytosolic_Fe-S_CAF"/>
</dbReference>
<dbReference type="EMBL" id="MLAK01000622">
    <property type="protein sequence ID" value="OHT10068.1"/>
    <property type="molecule type" value="Genomic_DNA"/>
</dbReference>
<dbReference type="SMART" id="SM00902">
    <property type="entry name" value="Fe_hyd_SSU"/>
    <property type="match status" value="1"/>
</dbReference>
<dbReference type="InterPro" id="IPR039261">
    <property type="entry name" value="FNR_nucleotide-bd"/>
</dbReference>
<dbReference type="InterPro" id="IPR003149">
    <property type="entry name" value="Fe_hydrogenase_ssu"/>
</dbReference>
<dbReference type="Gene3D" id="2.40.30.10">
    <property type="entry name" value="Translation factors"/>
    <property type="match status" value="1"/>
</dbReference>
<dbReference type="PROSITE" id="PS50902">
    <property type="entry name" value="FLAVODOXIN_LIKE"/>
    <property type="match status" value="1"/>
</dbReference>
<dbReference type="InterPro" id="IPR008254">
    <property type="entry name" value="Flavodoxin/NO_synth"/>
</dbReference>
<evidence type="ECO:0000256" key="3">
    <source>
        <dbReference type="ARBA" id="ARBA00006596"/>
    </source>
</evidence>
<dbReference type="GO" id="GO:0008901">
    <property type="term" value="F:ferredoxin hydrogenase activity"/>
    <property type="evidence" value="ECO:0007669"/>
    <property type="project" value="InterPro"/>
</dbReference>
<organism evidence="13 14">
    <name type="scientific">Tritrichomonas foetus</name>
    <dbReference type="NCBI Taxonomy" id="1144522"/>
    <lineage>
        <taxon>Eukaryota</taxon>
        <taxon>Metamonada</taxon>
        <taxon>Parabasalia</taxon>
        <taxon>Tritrichomonadida</taxon>
        <taxon>Tritrichomonadidae</taxon>
        <taxon>Tritrichomonas</taxon>
    </lineage>
</organism>
<evidence type="ECO:0000259" key="10">
    <source>
        <dbReference type="PROSITE" id="PS51085"/>
    </source>
</evidence>
<dbReference type="Gene3D" id="3.40.50.1780">
    <property type="match status" value="1"/>
</dbReference>
<dbReference type="Pfam" id="PF02906">
    <property type="entry name" value="Fe_hyd_lg_C"/>
    <property type="match status" value="1"/>
</dbReference>
<sequence length="1095" mass="121529">MSVTVTINGKNHSFPKDTTILDACRKIGVFIPTLCYHDDLPASGKCGLCVVKINGSSFAYACMQRVSQGMIIDTNSPDVLAKSRRAYSNFIDMSVPPKSKDIEDLNRYLFPRNTVRTRDPDRTNSLEFNPSECIDCGRCTRMCSDIQNIGALNYLNPRIRNNECISCGQCIMVCPTKALTETSSISSVLRAVASKKIMVLQTAPSVRVSLGEAFCSPVGSIVTGKMVKAAREMGFQYVFDTNFGADVTVVEEATELLDRLENKTGPLPMFTSCCPSWVNYVERLHTELIPNLSTTKSPHMIVGRLVKTYFANSLNINPNKIFLVSLMPCVSKKDEIKRMQLIGDVDAVLTTREFIQMINMHGIEWSSLKKSEFDDLMGECTGAGAIFGVSGGVAEASVRFLHHKITGNKLGPIEYTQFRGLKSIKTATIDINSNKFNIAVCNGISAANELIESDKYRNFQFIEVMACPGGCVNGGGQPKLNSRKLGTERMKSILSIDQKKDLKTSAENPKVQKLYSTFLGDYGSHKAHELLHTHFEPQETAVLAQRKRSQSMPIVGYGSTSGTSMRYGRIVASCMGTTSAPMNTLSVKQLIARKTAVFIISTIGDGEFPNNSRKFIEEIRNSMEELSMVRFAVCGLGSTNYKHFCVAGSQLSMLLEQHLAVPILPFKAIDTSANDKGEGAFESWCHSLCSALKLKPPKIGIHLYFSFVKIDDDSILKNPLRPLTFEYASIQKSEYLTEDGYSPEINRYSIKLPKGLSFSIGEQLLILPQNPENIVKEVLDSLKLNPNQALRLITNDNTLENYVPERVTTYYLFKQYLDLCGTPNRPIIRAFLEVANKEGSELLEKLLADVNKEYITKYMGDISTAEFIKEHVKYGIPSLDLLMSSCPHMKPRTYSVASSPIADRRVVSIIVEKIKFGIDNKRNGLCSSYLQSVEGKTIPVCVVPGGFEYPIDISSPIIMIAYGSGIASMMGLIQNQAKNSGPVMLIYGVPKEEAFVKLIKEIEDYKAHDQITDLLITSYDKGGTIQKAMEENLALLWKYWQDDKAILYYSGMAGSMPDDIKKIMLNATINEGGLSMEEAMVYNNRHPFNVETFVS</sequence>
<dbReference type="GO" id="GO:0005506">
    <property type="term" value="F:iron ion binding"/>
    <property type="evidence" value="ECO:0007669"/>
    <property type="project" value="InterPro"/>
</dbReference>
<dbReference type="Gene3D" id="3.30.70.20">
    <property type="match status" value="1"/>
</dbReference>
<evidence type="ECO:0000256" key="7">
    <source>
        <dbReference type="ARBA" id="ARBA00023002"/>
    </source>
</evidence>
<dbReference type="InterPro" id="IPR023173">
    <property type="entry name" value="NADPH_Cyt_P450_Rdtase_alpha"/>
</dbReference>
<dbReference type="InterPro" id="IPR009016">
    <property type="entry name" value="Fe_hydrogenase"/>
</dbReference>
<accession>A0A1J4KJR1</accession>
<keyword evidence="5" id="KW-0274">FAD</keyword>
<dbReference type="Gene3D" id="1.20.990.10">
    <property type="entry name" value="NADPH-cytochrome p450 Reductase, Chain A, domain 3"/>
    <property type="match status" value="1"/>
</dbReference>
<dbReference type="Gene3D" id="3.10.20.740">
    <property type="match status" value="1"/>
</dbReference>
<dbReference type="InterPro" id="IPR036991">
    <property type="entry name" value="Fe_hydrogenase_ssu_sf"/>
</dbReference>
<evidence type="ECO:0000259" key="12">
    <source>
        <dbReference type="PROSITE" id="PS51384"/>
    </source>
</evidence>
<dbReference type="PANTHER" id="PTHR11615">
    <property type="entry name" value="NITRATE, FORMATE, IRON DEHYDROGENASE"/>
    <property type="match status" value="1"/>
</dbReference>
<dbReference type="SUPFAM" id="SSF52343">
    <property type="entry name" value="Ferredoxin reductase-like, C-terminal NADP-linked domain"/>
    <property type="match status" value="1"/>
</dbReference>
<evidence type="ECO:0000259" key="11">
    <source>
        <dbReference type="PROSITE" id="PS51379"/>
    </source>
</evidence>
<dbReference type="SUPFAM" id="SSF52218">
    <property type="entry name" value="Flavoproteins"/>
    <property type="match status" value="1"/>
</dbReference>
<dbReference type="SUPFAM" id="SSF54292">
    <property type="entry name" value="2Fe-2S ferredoxin-like"/>
    <property type="match status" value="1"/>
</dbReference>
<name>A0A1J4KJR1_9EUKA</name>
<protein>
    <submittedName>
        <fullName evidence="13">Iron only hydrogenase large subunit, C-terminal domain containing protein</fullName>
    </submittedName>
</protein>
<feature type="domain" description="2Fe-2S ferredoxin-type" evidence="10">
    <location>
        <begin position="1"/>
        <end position="78"/>
    </location>
</feature>
<dbReference type="SUPFAM" id="SSF54862">
    <property type="entry name" value="4Fe-4S ferredoxins"/>
    <property type="match status" value="1"/>
</dbReference>
<dbReference type="InterPro" id="IPR017900">
    <property type="entry name" value="4Fe4S_Fe_S_CS"/>
</dbReference>
<feature type="domain" description="Flavodoxin-like" evidence="9">
    <location>
        <begin position="553"/>
        <end position="689"/>
    </location>
</feature>
<dbReference type="Pfam" id="PF00667">
    <property type="entry name" value="FAD_binding_1"/>
    <property type="match status" value="1"/>
</dbReference>
<keyword evidence="8" id="KW-0479">Metal-binding</keyword>
<dbReference type="SUPFAM" id="SSF53920">
    <property type="entry name" value="Fe-only hydrogenase"/>
    <property type="match status" value="1"/>
</dbReference>
<dbReference type="Gene3D" id="3.40.950.10">
    <property type="entry name" value="Fe-only Hydrogenase (Larger Subunit), Chain L, domain 3"/>
    <property type="match status" value="1"/>
</dbReference>
<dbReference type="PROSITE" id="PS00198">
    <property type="entry name" value="4FE4S_FER_1"/>
    <property type="match status" value="1"/>
</dbReference>
<dbReference type="NCBIfam" id="TIGR02512">
    <property type="entry name" value="FeFe_hydrog_A"/>
    <property type="match status" value="1"/>
</dbReference>
<dbReference type="RefSeq" id="XP_068363204.1">
    <property type="nucleotide sequence ID" value="XM_068501590.1"/>
</dbReference>
<dbReference type="SUPFAM" id="SSF63380">
    <property type="entry name" value="Riboflavin synthase domain-like"/>
    <property type="match status" value="1"/>
</dbReference>
<dbReference type="InterPro" id="IPR001041">
    <property type="entry name" value="2Fe-2S_ferredoxin-type"/>
</dbReference>
<comment type="cofactor">
    <cofactor evidence="1">
        <name>FMN</name>
        <dbReference type="ChEBI" id="CHEBI:58210"/>
    </cofactor>
</comment>
<keyword evidence="8" id="KW-0411">Iron-sulfur</keyword>
<evidence type="ECO:0000313" key="13">
    <source>
        <dbReference type="EMBL" id="OHT10068.1"/>
    </source>
</evidence>
<keyword evidence="14" id="KW-1185">Reference proteome</keyword>
<keyword evidence="8" id="KW-0408">Iron</keyword>
<dbReference type="InterPro" id="IPR003097">
    <property type="entry name" value="CysJ-like_FAD-binding"/>
</dbReference>
<dbReference type="PROSITE" id="PS51085">
    <property type="entry name" value="2FE2S_FER_2"/>
    <property type="match status" value="1"/>
</dbReference>
<gene>
    <name evidence="13" type="ORF">TRFO_20795</name>
</gene>
<evidence type="ECO:0000256" key="2">
    <source>
        <dbReference type="ARBA" id="ARBA00001974"/>
    </source>
</evidence>
<dbReference type="InterPro" id="IPR029039">
    <property type="entry name" value="Flavoprotein-like_sf"/>
</dbReference>
<dbReference type="Gene3D" id="3.40.50.360">
    <property type="match status" value="1"/>
</dbReference>
<dbReference type="VEuPathDB" id="TrichDB:TRFO_20795"/>
<dbReference type="AlphaFoldDB" id="A0A1J4KJR1"/>
<dbReference type="PROSITE" id="PS51379">
    <property type="entry name" value="4FE4S_FER_2"/>
    <property type="match status" value="2"/>
</dbReference>
<dbReference type="CDD" id="cd00207">
    <property type="entry name" value="fer2"/>
    <property type="match status" value="1"/>
</dbReference>
<keyword evidence="6" id="KW-0521">NADP</keyword>
<dbReference type="Gene3D" id="4.10.260.20">
    <property type="entry name" value="Iron hydrogenase, small subunit"/>
    <property type="match status" value="1"/>
</dbReference>
<dbReference type="InterPro" id="IPR004108">
    <property type="entry name" value="Fe_hydrogenase_lsu_C"/>
</dbReference>
<evidence type="ECO:0000256" key="6">
    <source>
        <dbReference type="ARBA" id="ARBA00022857"/>
    </source>
</evidence>
<dbReference type="InterPro" id="IPR017927">
    <property type="entry name" value="FAD-bd_FR_type"/>
</dbReference>
<dbReference type="OrthoDB" id="10253113at2759"/>
<dbReference type="Pfam" id="PF13237">
    <property type="entry name" value="Fer4_10"/>
    <property type="match status" value="1"/>
</dbReference>
<feature type="domain" description="4Fe-4S ferredoxin-type" evidence="11">
    <location>
        <begin position="124"/>
        <end position="154"/>
    </location>
</feature>